<comment type="caution">
    <text evidence="2">The sequence shown here is derived from an EMBL/GenBank/DDBJ whole genome shotgun (WGS) entry which is preliminary data.</text>
</comment>
<accession>A0AAV1XIR3</accession>
<evidence type="ECO:0000313" key="2">
    <source>
        <dbReference type="EMBL" id="CAL0321501.1"/>
    </source>
</evidence>
<sequence length="159" mass="17825">MEVRVLPKHWGKMKSRTQFCVLPQVGKKGEAKDAGLCIVKLGETWRPEDKTKDASLCTVETWEKGESKNAGLCNAQRGDMKIKPRMQFCVHRNLGKGKAKNTSLSAAKTWRPKDKLKDIGLFTAKTWEKGEANNASLCTAETWRPKDKPKDTGLFTSET</sequence>
<organism evidence="2 3">
    <name type="scientific">Lupinus luteus</name>
    <name type="common">European yellow lupine</name>
    <dbReference type="NCBI Taxonomy" id="3873"/>
    <lineage>
        <taxon>Eukaryota</taxon>
        <taxon>Viridiplantae</taxon>
        <taxon>Streptophyta</taxon>
        <taxon>Embryophyta</taxon>
        <taxon>Tracheophyta</taxon>
        <taxon>Spermatophyta</taxon>
        <taxon>Magnoliopsida</taxon>
        <taxon>eudicotyledons</taxon>
        <taxon>Gunneridae</taxon>
        <taxon>Pentapetalae</taxon>
        <taxon>rosids</taxon>
        <taxon>fabids</taxon>
        <taxon>Fabales</taxon>
        <taxon>Fabaceae</taxon>
        <taxon>Papilionoideae</taxon>
        <taxon>50 kb inversion clade</taxon>
        <taxon>genistoids sensu lato</taxon>
        <taxon>core genistoids</taxon>
        <taxon>Genisteae</taxon>
        <taxon>Lupinus</taxon>
    </lineage>
</organism>
<gene>
    <name evidence="2" type="ORF">LLUT_LOCUS22561</name>
</gene>
<keyword evidence="3" id="KW-1185">Reference proteome</keyword>
<dbReference type="Proteomes" id="UP001497480">
    <property type="component" value="Unassembled WGS sequence"/>
</dbReference>
<protein>
    <submittedName>
        <fullName evidence="2">Uncharacterized protein</fullName>
    </submittedName>
</protein>
<evidence type="ECO:0000313" key="3">
    <source>
        <dbReference type="Proteomes" id="UP001497480"/>
    </source>
</evidence>
<dbReference type="AlphaFoldDB" id="A0AAV1XIR3"/>
<proteinExistence type="predicted"/>
<reference evidence="2 3" key="1">
    <citation type="submission" date="2024-03" db="EMBL/GenBank/DDBJ databases">
        <authorList>
            <person name="Martinez-Hernandez J."/>
        </authorList>
    </citation>
    <scope>NUCLEOTIDE SEQUENCE [LARGE SCALE GENOMIC DNA]</scope>
</reference>
<feature type="region of interest" description="Disordered" evidence="1">
    <location>
        <begin position="140"/>
        <end position="159"/>
    </location>
</feature>
<name>A0AAV1XIR3_LUPLU</name>
<evidence type="ECO:0000256" key="1">
    <source>
        <dbReference type="SAM" id="MobiDB-lite"/>
    </source>
</evidence>
<dbReference type="EMBL" id="CAXHTB010000015">
    <property type="protein sequence ID" value="CAL0321501.1"/>
    <property type="molecule type" value="Genomic_DNA"/>
</dbReference>